<gene>
    <name evidence="2" type="ORF">ACOC_LOCUS2756</name>
</gene>
<evidence type="ECO:0000313" key="2">
    <source>
        <dbReference type="EMBL" id="VDM54341.1"/>
    </source>
</evidence>
<dbReference type="GO" id="GO:0006886">
    <property type="term" value="P:intracellular protein transport"/>
    <property type="evidence" value="ECO:0007669"/>
    <property type="project" value="TreeGrafter"/>
</dbReference>
<dbReference type="OrthoDB" id="5772781at2759"/>
<dbReference type="PANTHER" id="PTHR12431:SF14">
    <property type="entry name" value="LD15323P"/>
    <property type="match status" value="1"/>
</dbReference>
<dbReference type="GO" id="GO:0032456">
    <property type="term" value="P:endocytic recycling"/>
    <property type="evidence" value="ECO:0007669"/>
    <property type="project" value="TreeGrafter"/>
</dbReference>
<dbReference type="InterPro" id="IPR048763">
    <property type="entry name" value="SNX17-31_FERM_F1"/>
</dbReference>
<name>A0A158PF22_ANGCS</name>
<evidence type="ECO:0000313" key="3">
    <source>
        <dbReference type="Proteomes" id="UP000267027"/>
    </source>
</evidence>
<proteinExistence type="predicted"/>
<dbReference type="Proteomes" id="UP000267027">
    <property type="component" value="Unassembled WGS sequence"/>
</dbReference>
<dbReference type="WBParaSite" id="ACOC_0000275501-mRNA-1">
    <property type="protein sequence ID" value="ACOC_0000275501-mRNA-1"/>
    <property type="gene ID" value="ACOC_0000275501"/>
</dbReference>
<dbReference type="Pfam" id="PF00787">
    <property type="entry name" value="PX"/>
    <property type="match status" value="1"/>
</dbReference>
<keyword evidence="3" id="KW-1185">Reference proteome</keyword>
<organism evidence="4">
    <name type="scientific">Angiostrongylus costaricensis</name>
    <name type="common">Nematode worm</name>
    <dbReference type="NCBI Taxonomy" id="334426"/>
    <lineage>
        <taxon>Eukaryota</taxon>
        <taxon>Metazoa</taxon>
        <taxon>Ecdysozoa</taxon>
        <taxon>Nematoda</taxon>
        <taxon>Chromadorea</taxon>
        <taxon>Rhabditida</taxon>
        <taxon>Rhabditina</taxon>
        <taxon>Rhabditomorpha</taxon>
        <taxon>Strongyloidea</taxon>
        <taxon>Metastrongylidae</taxon>
        <taxon>Angiostrongylus</taxon>
    </lineage>
</organism>
<accession>A0A158PF22</accession>
<dbReference type="Gene3D" id="3.30.1520.10">
    <property type="entry name" value="Phox-like domain"/>
    <property type="match status" value="1"/>
</dbReference>
<dbReference type="Gene3D" id="3.10.20.90">
    <property type="entry name" value="Phosphatidylinositol 3-kinase Catalytic Subunit, Chain A, domain 1"/>
    <property type="match status" value="1"/>
</dbReference>
<reference evidence="2 3" key="2">
    <citation type="submission" date="2018-11" db="EMBL/GenBank/DDBJ databases">
        <authorList>
            <consortium name="Pathogen Informatics"/>
        </authorList>
    </citation>
    <scope>NUCLEOTIDE SEQUENCE [LARGE SCALE GENOMIC DNA]</scope>
    <source>
        <strain evidence="2 3">Costa Rica</strain>
    </source>
</reference>
<dbReference type="Pfam" id="PF21273">
    <property type="entry name" value="SNX17-27-31_F1_FERM"/>
    <property type="match status" value="1"/>
</dbReference>
<dbReference type="STRING" id="334426.A0A158PF22"/>
<feature type="domain" description="PX" evidence="1">
    <location>
        <begin position="31"/>
        <end position="141"/>
    </location>
</feature>
<dbReference type="SUPFAM" id="SSF64268">
    <property type="entry name" value="PX domain"/>
    <property type="match status" value="1"/>
</dbReference>
<dbReference type="GO" id="GO:0005769">
    <property type="term" value="C:early endosome"/>
    <property type="evidence" value="ECO:0007669"/>
    <property type="project" value="TreeGrafter"/>
</dbReference>
<evidence type="ECO:0000259" key="1">
    <source>
        <dbReference type="PROSITE" id="PS50195"/>
    </source>
</evidence>
<dbReference type="PROSITE" id="PS50195">
    <property type="entry name" value="PX"/>
    <property type="match status" value="1"/>
</dbReference>
<dbReference type="InterPro" id="IPR036871">
    <property type="entry name" value="PX_dom_sf"/>
</dbReference>
<sequence length="390" mass="44914">MLFRESARTQTLLNGFNLEVIRENTHKSMIHINVADTQTLVEKSDGVTKYTAYNIYVNGSFHAAVRFSRLIQFAEAIKQRFATKNHLMLRFPSKQWFPLDEKGIEQRRIKISKYFNLLAQSPDIVRSLFVERCFLEFQIESYPETSTNISLNVFLGDGYKIGMKCALSLCTDDVMKVVFSPRTPFCSLNILAFQKIAQQLQIDNSERFLQMFGMFLARPRDDSNNLVDGQFNMLVVRLLRNFESPYATLQTANRQSAVHGVCYKLVIRKMIWDPRVEETLLCDAAKSDLQNGFFSTSSESIAEHLRILEAKDDKLQYLRICHQFPSYSYEVFPHCIGDYPEPNTPCEVMIGRRQLVLVISGKEVCESSLMLVYVGVFVSRRIDLLIALLL</sequence>
<dbReference type="EMBL" id="UYYA01000619">
    <property type="protein sequence ID" value="VDM54341.1"/>
    <property type="molecule type" value="Genomic_DNA"/>
</dbReference>
<protein>
    <submittedName>
        <fullName evidence="4">PX domain-containing protein</fullName>
    </submittedName>
</protein>
<dbReference type="OMA" id="RRHCVGV"/>
<dbReference type="SMART" id="SM00312">
    <property type="entry name" value="PX"/>
    <property type="match status" value="1"/>
</dbReference>
<reference evidence="4" key="1">
    <citation type="submission" date="2016-04" db="UniProtKB">
        <authorList>
            <consortium name="WormBaseParasite"/>
        </authorList>
    </citation>
    <scope>IDENTIFICATION</scope>
</reference>
<dbReference type="GO" id="GO:0035091">
    <property type="term" value="F:phosphatidylinositol binding"/>
    <property type="evidence" value="ECO:0007669"/>
    <property type="project" value="InterPro"/>
</dbReference>
<dbReference type="AlphaFoldDB" id="A0A158PF22"/>
<dbReference type="PANTHER" id="PTHR12431">
    <property type="entry name" value="SORTING NEXIN 17 AND 27"/>
    <property type="match status" value="1"/>
</dbReference>
<dbReference type="InterPro" id="IPR001683">
    <property type="entry name" value="PX_dom"/>
</dbReference>
<evidence type="ECO:0000313" key="4">
    <source>
        <dbReference type="WBParaSite" id="ACOC_0000275501-mRNA-1"/>
    </source>
</evidence>